<sequence length="445" mass="48304">MTKLTRRNFLAASASVAAASTVATTNAFAATAAPAATGAGLKFEIEKGATLRVLRWKRFVQGDEDLWNANVKKFTEKTGVAVRTDSEGWEDLRPKAAVAANVGSGPDIVMSWFDDPQQYPTKLIDLTDLATSLGSRLGGWYDVCRKYGTKDGKWIALPVGVVGNALVYRESQVKAAGFDAVPKDTAGFLKMCQALKAKNTPVGFALGKAVGDANNWAHWLLWSHGGKLVDKKGAVAINSPETRAALEYAKQLYATFIPGTLSWQDPSNNKAYLDGQISMTANGISVYYAAKNSTDPKMQEMAKDTQHAHFPIGPAGKPTELMQITQMMIFKHTKFPNAAKAFVQFMFEPEQYNPWMEASIGYVSQSLKAYEKNAIWTSDPKATVYRDSAALMIDHGHEGPLGQASAACMADYVVVDMVAEAASGSKTVQQAIDRAAERAKRFYKA</sequence>
<dbReference type="InterPro" id="IPR006311">
    <property type="entry name" value="TAT_signal"/>
</dbReference>
<dbReference type="InterPro" id="IPR006059">
    <property type="entry name" value="SBP"/>
</dbReference>
<dbReference type="InterPro" id="IPR050490">
    <property type="entry name" value="Bact_solute-bd_prot1"/>
</dbReference>
<dbReference type="PANTHER" id="PTHR43649:SF34">
    <property type="entry name" value="ABC TRANSPORTER PERIPLASMIC-BINDING PROTEIN YCJN-RELATED"/>
    <property type="match status" value="1"/>
</dbReference>
<organism evidence="6 7">
    <name type="scientific">Herbaspirillum hiltneri N3</name>
    <dbReference type="NCBI Taxonomy" id="1262470"/>
    <lineage>
        <taxon>Bacteria</taxon>
        <taxon>Pseudomonadati</taxon>
        <taxon>Pseudomonadota</taxon>
        <taxon>Betaproteobacteria</taxon>
        <taxon>Burkholderiales</taxon>
        <taxon>Oxalobacteraceae</taxon>
        <taxon>Herbaspirillum</taxon>
    </lineage>
</organism>
<dbReference type="PROSITE" id="PS51318">
    <property type="entry name" value="TAT"/>
    <property type="match status" value="1"/>
</dbReference>
<evidence type="ECO:0000256" key="5">
    <source>
        <dbReference type="SAM" id="SignalP"/>
    </source>
</evidence>
<dbReference type="Pfam" id="PF13416">
    <property type="entry name" value="SBP_bac_8"/>
    <property type="match status" value="1"/>
</dbReference>
<dbReference type="SUPFAM" id="SSF53850">
    <property type="entry name" value="Periplasmic binding protein-like II"/>
    <property type="match status" value="1"/>
</dbReference>
<dbReference type="Gene3D" id="3.40.190.10">
    <property type="entry name" value="Periplasmic binding protein-like II"/>
    <property type="match status" value="1"/>
</dbReference>
<reference evidence="7" key="1">
    <citation type="journal article" date="2015" name="Genome Announc.">
        <title>Complete Genome Sequence of Herbaspirillum hiltneri N3 (DSM 17495), Isolated from Surface-Sterilized Wheat Roots.</title>
        <authorList>
            <person name="Guizelini D."/>
            <person name="Saizaki P.M."/>
            <person name="Coimbra N.A."/>
            <person name="Weiss V.A."/>
            <person name="Faoro H."/>
            <person name="Sfeir M.Z."/>
            <person name="Baura V.A."/>
            <person name="Monteiro R.A."/>
            <person name="Chubatsu L.S."/>
            <person name="Souza E.M."/>
            <person name="Cruz L.M."/>
            <person name="Pedrosa F.O."/>
            <person name="Raittz R.T."/>
            <person name="Marchaukoski J.N."/>
            <person name="Steffens M.B."/>
        </authorList>
    </citation>
    <scope>NUCLEOTIDE SEQUENCE [LARGE SCALE GENOMIC DNA]</scope>
    <source>
        <strain evidence="7">N3</strain>
    </source>
</reference>
<keyword evidence="3" id="KW-0813">Transport</keyword>
<keyword evidence="4 5" id="KW-0732">Signal</keyword>
<keyword evidence="7" id="KW-1185">Reference proteome</keyword>
<comment type="similarity">
    <text evidence="2">Belongs to the bacterial solute-binding protein 1 family.</text>
</comment>
<name>A0ABM5UZT8_9BURK</name>
<evidence type="ECO:0000313" key="6">
    <source>
        <dbReference type="EMBL" id="AKZ62677.1"/>
    </source>
</evidence>
<evidence type="ECO:0000313" key="7">
    <source>
        <dbReference type="Proteomes" id="UP000063429"/>
    </source>
</evidence>
<feature type="chain" id="PRO_5045710944" evidence="5">
    <location>
        <begin position="30"/>
        <end position="445"/>
    </location>
</feature>
<dbReference type="Proteomes" id="UP000063429">
    <property type="component" value="Chromosome"/>
</dbReference>
<evidence type="ECO:0000256" key="2">
    <source>
        <dbReference type="ARBA" id="ARBA00008520"/>
    </source>
</evidence>
<dbReference type="PANTHER" id="PTHR43649">
    <property type="entry name" value="ARABINOSE-BINDING PROTEIN-RELATED"/>
    <property type="match status" value="1"/>
</dbReference>
<feature type="signal peptide" evidence="5">
    <location>
        <begin position="1"/>
        <end position="29"/>
    </location>
</feature>
<evidence type="ECO:0000256" key="1">
    <source>
        <dbReference type="ARBA" id="ARBA00004418"/>
    </source>
</evidence>
<dbReference type="RefSeq" id="WP_053196522.1">
    <property type="nucleotide sequence ID" value="NZ_CP011409.1"/>
</dbReference>
<protein>
    <submittedName>
        <fullName evidence="6">ABC transporter substrate-binding protein</fullName>
    </submittedName>
</protein>
<evidence type="ECO:0000256" key="3">
    <source>
        <dbReference type="ARBA" id="ARBA00022448"/>
    </source>
</evidence>
<proteinExistence type="inferred from homology"/>
<comment type="subcellular location">
    <subcellularLocation>
        <location evidence="1">Periplasm</location>
    </subcellularLocation>
</comment>
<gene>
    <name evidence="6" type="ORF">F506_08315</name>
</gene>
<dbReference type="EMBL" id="CP011409">
    <property type="protein sequence ID" value="AKZ62677.1"/>
    <property type="molecule type" value="Genomic_DNA"/>
</dbReference>
<evidence type="ECO:0000256" key="4">
    <source>
        <dbReference type="ARBA" id="ARBA00022729"/>
    </source>
</evidence>
<accession>A0ABM5UZT8</accession>